<name>A0ABR1T8S0_9PEZI</name>
<accession>A0ABR1T8S0</accession>
<keyword evidence="1" id="KW-0812">Transmembrane</keyword>
<comment type="caution">
    <text evidence="2">The sequence shown here is derived from an EMBL/GenBank/DDBJ whole genome shotgun (WGS) entry which is preliminary data.</text>
</comment>
<reference evidence="2 3" key="1">
    <citation type="submission" date="2023-01" db="EMBL/GenBank/DDBJ databases">
        <title>Analysis of 21 Apiospora genomes using comparative genomics revels a genus with tremendous synthesis potential of carbohydrate active enzymes and secondary metabolites.</title>
        <authorList>
            <person name="Sorensen T."/>
        </authorList>
    </citation>
    <scope>NUCLEOTIDE SEQUENCE [LARGE SCALE GENOMIC DNA]</scope>
    <source>
        <strain evidence="2 3">CBS 135458</strain>
    </source>
</reference>
<keyword evidence="1" id="KW-0472">Membrane</keyword>
<feature type="transmembrane region" description="Helical" evidence="1">
    <location>
        <begin position="20"/>
        <end position="40"/>
    </location>
</feature>
<organism evidence="2 3">
    <name type="scientific">Apiospora phragmitis</name>
    <dbReference type="NCBI Taxonomy" id="2905665"/>
    <lineage>
        <taxon>Eukaryota</taxon>
        <taxon>Fungi</taxon>
        <taxon>Dikarya</taxon>
        <taxon>Ascomycota</taxon>
        <taxon>Pezizomycotina</taxon>
        <taxon>Sordariomycetes</taxon>
        <taxon>Xylariomycetidae</taxon>
        <taxon>Amphisphaeriales</taxon>
        <taxon>Apiosporaceae</taxon>
        <taxon>Apiospora</taxon>
    </lineage>
</organism>
<proteinExistence type="predicted"/>
<sequence>MQQQALSASEASGLTPNISAATGIAFAPAPSLSMLVSSLLSRRSLRRRGEESLRDRAEEVVLDFVRQHALHDVLRLVTLEHNPGRAAV</sequence>
<keyword evidence="3" id="KW-1185">Reference proteome</keyword>
<dbReference type="RefSeq" id="XP_066709859.1">
    <property type="nucleotide sequence ID" value="XM_066864898.1"/>
</dbReference>
<evidence type="ECO:0000313" key="2">
    <source>
        <dbReference type="EMBL" id="KAK8043006.1"/>
    </source>
</evidence>
<evidence type="ECO:0000313" key="3">
    <source>
        <dbReference type="Proteomes" id="UP001480595"/>
    </source>
</evidence>
<protein>
    <submittedName>
        <fullName evidence="2">Uncharacterized protein</fullName>
    </submittedName>
</protein>
<keyword evidence="1" id="KW-1133">Transmembrane helix</keyword>
<dbReference type="Proteomes" id="UP001480595">
    <property type="component" value="Unassembled WGS sequence"/>
</dbReference>
<gene>
    <name evidence="2" type="ORF">PG994_013489</name>
</gene>
<dbReference type="GeneID" id="92097961"/>
<dbReference type="EMBL" id="JAQQWL010000013">
    <property type="protein sequence ID" value="KAK8043006.1"/>
    <property type="molecule type" value="Genomic_DNA"/>
</dbReference>
<evidence type="ECO:0000256" key="1">
    <source>
        <dbReference type="SAM" id="Phobius"/>
    </source>
</evidence>